<dbReference type="STRING" id="10195.A0A3M7P4L4"/>
<dbReference type="Proteomes" id="UP000276133">
    <property type="component" value="Unassembled WGS sequence"/>
</dbReference>
<organism evidence="3 4">
    <name type="scientific">Brachionus plicatilis</name>
    <name type="common">Marine rotifer</name>
    <name type="synonym">Brachionus muelleri</name>
    <dbReference type="NCBI Taxonomy" id="10195"/>
    <lineage>
        <taxon>Eukaryota</taxon>
        <taxon>Metazoa</taxon>
        <taxon>Spiralia</taxon>
        <taxon>Gnathifera</taxon>
        <taxon>Rotifera</taxon>
        <taxon>Eurotatoria</taxon>
        <taxon>Monogononta</taxon>
        <taxon>Pseudotrocha</taxon>
        <taxon>Ploima</taxon>
        <taxon>Brachionidae</taxon>
        <taxon>Brachionus</taxon>
    </lineage>
</organism>
<dbReference type="InterPro" id="IPR006084">
    <property type="entry name" value="XPG/Rad2"/>
</dbReference>
<evidence type="ECO:0000259" key="2">
    <source>
        <dbReference type="SMART" id="SM00485"/>
    </source>
</evidence>
<dbReference type="Gene3D" id="3.40.50.1010">
    <property type="entry name" value="5'-nuclease"/>
    <property type="match status" value="1"/>
</dbReference>
<comment type="caution">
    <text evidence="3">The sequence shown here is derived from an EMBL/GenBank/DDBJ whole genome shotgun (WGS) entry which is preliminary data.</text>
</comment>
<keyword evidence="3" id="KW-0540">Nuclease</keyword>
<keyword evidence="3" id="KW-0255">Endonuclease</keyword>
<dbReference type="PANTHER" id="PTHR11081:SF70">
    <property type="entry name" value="FLAP ENDONUCLEASE GEN HOMOLOG 1"/>
    <property type="match status" value="1"/>
</dbReference>
<feature type="domain" description="XPG N-terminal" evidence="2">
    <location>
        <begin position="1"/>
        <end position="74"/>
    </location>
</feature>
<proteinExistence type="predicted"/>
<dbReference type="AlphaFoldDB" id="A0A3M7P4L4"/>
<dbReference type="SUPFAM" id="SSF88723">
    <property type="entry name" value="PIN domain-like"/>
    <property type="match status" value="1"/>
</dbReference>
<sequence>NKTLAVDLSIWICENSAQTKSFCQTNTKPYLRALFFRCKYLLELNCKLIFVREGDVIDLKQETMKKRNQARFANENTTQSQSTQSTKPIQKRSKYDSIANECCELLKYLGI</sequence>
<dbReference type="EMBL" id="REGN01013671">
    <property type="protein sequence ID" value="RMZ93624.1"/>
    <property type="molecule type" value="Genomic_DNA"/>
</dbReference>
<feature type="non-terminal residue" evidence="3">
    <location>
        <position position="111"/>
    </location>
</feature>
<dbReference type="InterPro" id="IPR029060">
    <property type="entry name" value="PIN-like_dom_sf"/>
</dbReference>
<dbReference type="InterPro" id="IPR006085">
    <property type="entry name" value="XPG_DNA_repair_N"/>
</dbReference>
<feature type="region of interest" description="Disordered" evidence="1">
    <location>
        <begin position="68"/>
        <end position="95"/>
    </location>
</feature>
<accession>A0A3M7P4L4</accession>
<evidence type="ECO:0000313" key="3">
    <source>
        <dbReference type="EMBL" id="RMZ93624.1"/>
    </source>
</evidence>
<evidence type="ECO:0000256" key="1">
    <source>
        <dbReference type="SAM" id="MobiDB-lite"/>
    </source>
</evidence>
<keyword evidence="3" id="KW-0378">Hydrolase</keyword>
<feature type="compositionally biased region" description="Low complexity" evidence="1">
    <location>
        <begin position="77"/>
        <end position="86"/>
    </location>
</feature>
<dbReference type="SMART" id="SM00485">
    <property type="entry name" value="XPGN"/>
    <property type="match status" value="1"/>
</dbReference>
<dbReference type="GO" id="GO:0000400">
    <property type="term" value="F:four-way junction DNA binding"/>
    <property type="evidence" value="ECO:0007669"/>
    <property type="project" value="TreeGrafter"/>
</dbReference>
<keyword evidence="4" id="KW-1185">Reference proteome</keyword>
<gene>
    <name evidence="3" type="ORF">BpHYR1_053134</name>
</gene>
<evidence type="ECO:0000313" key="4">
    <source>
        <dbReference type="Proteomes" id="UP000276133"/>
    </source>
</evidence>
<feature type="non-terminal residue" evidence="3">
    <location>
        <position position="1"/>
    </location>
</feature>
<name>A0A3M7P4L4_BRAPC</name>
<dbReference type="GO" id="GO:0017108">
    <property type="term" value="F:5'-flap endonuclease activity"/>
    <property type="evidence" value="ECO:0007669"/>
    <property type="project" value="TreeGrafter"/>
</dbReference>
<reference evidence="3 4" key="1">
    <citation type="journal article" date="2018" name="Sci. Rep.">
        <title>Genomic signatures of local adaptation to the degree of environmental predictability in rotifers.</title>
        <authorList>
            <person name="Franch-Gras L."/>
            <person name="Hahn C."/>
            <person name="Garcia-Roger E.M."/>
            <person name="Carmona M.J."/>
            <person name="Serra M."/>
            <person name="Gomez A."/>
        </authorList>
    </citation>
    <scope>NUCLEOTIDE SEQUENCE [LARGE SCALE GENOMIC DNA]</scope>
    <source>
        <strain evidence="3">HYR1</strain>
    </source>
</reference>
<dbReference type="Pfam" id="PF00752">
    <property type="entry name" value="XPG_N"/>
    <property type="match status" value="1"/>
</dbReference>
<protein>
    <submittedName>
        <fullName evidence="3">Flap endonuclease-like protein</fullName>
    </submittedName>
</protein>
<dbReference type="PRINTS" id="PR00853">
    <property type="entry name" value="XPGRADSUPER"/>
</dbReference>
<dbReference type="OrthoDB" id="2959108at2759"/>
<dbReference type="PANTHER" id="PTHR11081">
    <property type="entry name" value="FLAP ENDONUCLEASE FAMILY MEMBER"/>
    <property type="match status" value="1"/>
</dbReference>